<dbReference type="EMBL" id="AP014879">
    <property type="protein sequence ID" value="BAV34029.1"/>
    <property type="molecule type" value="Genomic_DNA"/>
</dbReference>
<proteinExistence type="predicted"/>
<dbReference type="InterPro" id="IPR027417">
    <property type="entry name" value="P-loop_NTPase"/>
</dbReference>
<evidence type="ECO:0000259" key="1">
    <source>
        <dbReference type="SMART" id="SM00382"/>
    </source>
</evidence>
<dbReference type="GO" id="GO:0016887">
    <property type="term" value="F:ATP hydrolysis activity"/>
    <property type="evidence" value="ECO:0007669"/>
    <property type="project" value="InterPro"/>
</dbReference>
<feature type="domain" description="AAA+ ATPase" evidence="1">
    <location>
        <begin position="42"/>
        <end position="185"/>
    </location>
</feature>
<dbReference type="InParanoid" id="A0A1B4XGY9"/>
<dbReference type="InterPro" id="IPR049945">
    <property type="entry name" value="AAA_22"/>
</dbReference>
<dbReference type="Gene3D" id="3.40.50.300">
    <property type="entry name" value="P-loop containing nucleotide triphosphate hydrolases"/>
    <property type="match status" value="1"/>
</dbReference>
<dbReference type="PRINTS" id="PR00364">
    <property type="entry name" value="DISEASERSIST"/>
</dbReference>
<reference evidence="2 3" key="1">
    <citation type="submission" date="2015-05" db="EMBL/GenBank/DDBJ databases">
        <title>Complete genome sequence of a sulfur-oxidizing gammaproteobacterium strain HA5.</title>
        <authorList>
            <person name="Miura A."/>
            <person name="Kojima H."/>
            <person name="Fukui M."/>
        </authorList>
    </citation>
    <scope>NUCLEOTIDE SEQUENCE [LARGE SCALE GENOMIC DNA]</scope>
    <source>
        <strain evidence="2 3">HA5</strain>
    </source>
</reference>
<dbReference type="OrthoDB" id="9780149at2"/>
<dbReference type="Proteomes" id="UP000243180">
    <property type="component" value="Chromosome"/>
</dbReference>
<organism evidence="2 3">
    <name type="scientific">Sulfuricaulis limicola</name>
    <dbReference type="NCBI Taxonomy" id="1620215"/>
    <lineage>
        <taxon>Bacteria</taxon>
        <taxon>Pseudomonadati</taxon>
        <taxon>Pseudomonadota</taxon>
        <taxon>Gammaproteobacteria</taxon>
        <taxon>Acidiferrobacterales</taxon>
        <taxon>Acidiferrobacteraceae</taxon>
        <taxon>Sulfuricaulis</taxon>
    </lineage>
</organism>
<dbReference type="AlphaFoldDB" id="A0A1B4XGY9"/>
<evidence type="ECO:0000313" key="2">
    <source>
        <dbReference type="EMBL" id="BAV34029.1"/>
    </source>
</evidence>
<keyword evidence="3" id="KW-1185">Reference proteome</keyword>
<evidence type="ECO:0000313" key="3">
    <source>
        <dbReference type="Proteomes" id="UP000243180"/>
    </source>
</evidence>
<dbReference type="SUPFAM" id="SSF52540">
    <property type="entry name" value="P-loop containing nucleoside triphosphate hydrolases"/>
    <property type="match status" value="1"/>
</dbReference>
<gene>
    <name evidence="2" type="ORF">SCL_1726</name>
</gene>
<dbReference type="PANTHER" id="PTHR35894:SF1">
    <property type="entry name" value="PHOSPHORIBULOKINASE _ URIDINE KINASE FAMILY"/>
    <property type="match status" value="1"/>
</dbReference>
<dbReference type="PANTHER" id="PTHR35894">
    <property type="entry name" value="GENERAL SECRETION PATHWAY PROTEIN A-RELATED"/>
    <property type="match status" value="1"/>
</dbReference>
<dbReference type="RefSeq" id="WP_096360821.1">
    <property type="nucleotide sequence ID" value="NZ_AP014879.1"/>
</dbReference>
<dbReference type="InterPro" id="IPR052026">
    <property type="entry name" value="ExeA_AAA_ATPase_DNA-bind"/>
</dbReference>
<name>A0A1B4XGY9_9GAMM</name>
<dbReference type="InterPro" id="IPR003593">
    <property type="entry name" value="AAA+_ATPase"/>
</dbReference>
<protein>
    <submittedName>
        <fullName evidence="2">ATPase</fullName>
    </submittedName>
</protein>
<dbReference type="KEGG" id="slim:SCL_1726"/>
<sequence>MYLEYFKLKELPFRLTPDSEFLYMSGAHSRAKAYMDYSVWNREGFVVITGEIGCGKTTLIQKLLSELDENVLVAKIFQTQLDEVEFLQAVLVEFGLNPFNAKKVELIDMLNTFLIDNYLQLKQLVLIVDDAHNLSLKVLEEIRMLSGLETRKEKVLHVILVGQPALSEMLDTPEMEQLVQRVRLRYHIKSLSETDMRDYIHHRLRIAGAADPEGLFSQDTFPVMYKYTGGLPRLINTLCDTAMTVAFADNVRSISLSVLNSAIEELQWLPYAKRVNKRRAGIGAPGRAEMEALLHENTQALVNLDRQFHRMDSMAPALTSLTSRLSNIESHLKRIADFLDSTQFDAEAVRKKYIKQEK</sequence>
<accession>A0A1B4XGY9</accession>
<dbReference type="SMART" id="SM00382">
    <property type="entry name" value="AAA"/>
    <property type="match status" value="1"/>
</dbReference>
<dbReference type="Pfam" id="PF13401">
    <property type="entry name" value="AAA_22"/>
    <property type="match status" value="1"/>
</dbReference>